<organism evidence="1">
    <name type="scientific">marine metagenome</name>
    <dbReference type="NCBI Taxonomy" id="408172"/>
    <lineage>
        <taxon>unclassified sequences</taxon>
        <taxon>metagenomes</taxon>
        <taxon>ecological metagenomes</taxon>
    </lineage>
</organism>
<dbReference type="AlphaFoldDB" id="A0A382R8U3"/>
<feature type="non-terminal residue" evidence="1">
    <location>
        <position position="95"/>
    </location>
</feature>
<gene>
    <name evidence="1" type="ORF">METZ01_LOCUS346604</name>
</gene>
<evidence type="ECO:0000313" key="1">
    <source>
        <dbReference type="EMBL" id="SVC93750.1"/>
    </source>
</evidence>
<sequence length="95" mass="10910">MSDDPLSVTGEKRLKLERERIDRQYNDALTALDHALQQFPELPGSPAAPDDSLVTRLNELARLVPEEGVDCGVGWRGRIRRFVWRFIGPVFQRQH</sequence>
<proteinExistence type="predicted"/>
<name>A0A382R8U3_9ZZZZ</name>
<feature type="non-terminal residue" evidence="1">
    <location>
        <position position="1"/>
    </location>
</feature>
<reference evidence="1" key="1">
    <citation type="submission" date="2018-05" db="EMBL/GenBank/DDBJ databases">
        <authorList>
            <person name="Lanie J.A."/>
            <person name="Ng W.-L."/>
            <person name="Kazmierczak K.M."/>
            <person name="Andrzejewski T.M."/>
            <person name="Davidsen T.M."/>
            <person name="Wayne K.J."/>
            <person name="Tettelin H."/>
            <person name="Glass J.I."/>
            <person name="Rusch D."/>
            <person name="Podicherti R."/>
            <person name="Tsui H.-C.T."/>
            <person name="Winkler M.E."/>
        </authorList>
    </citation>
    <scope>NUCLEOTIDE SEQUENCE</scope>
</reference>
<accession>A0A382R8U3</accession>
<dbReference type="EMBL" id="UINC01119717">
    <property type="protein sequence ID" value="SVC93750.1"/>
    <property type="molecule type" value="Genomic_DNA"/>
</dbReference>
<protein>
    <submittedName>
        <fullName evidence="1">Uncharacterized protein</fullName>
    </submittedName>
</protein>